<dbReference type="RefSeq" id="WP_021588590.1">
    <property type="nucleotide sequence ID" value="NZ_AWEY01000005.1"/>
</dbReference>
<proteinExistence type="predicted"/>
<dbReference type="PATRIC" id="fig|1115809.3.peg.184"/>
<dbReference type="Proteomes" id="UP000016648">
    <property type="component" value="Unassembled WGS sequence"/>
</dbReference>
<sequence length="66" mass="7807">MKKQELPFRIVKGWLLEDESSPLARQTDCFSFAFGRLLKTDAQPVSRREIRILRENHTVMPVILFF</sequence>
<dbReference type="AlphaFoldDB" id="U2QNQ8"/>
<organism evidence="1 2">
    <name type="scientific">Segatella baroniae F0067</name>
    <dbReference type="NCBI Taxonomy" id="1115809"/>
    <lineage>
        <taxon>Bacteria</taxon>
        <taxon>Pseudomonadati</taxon>
        <taxon>Bacteroidota</taxon>
        <taxon>Bacteroidia</taxon>
        <taxon>Bacteroidales</taxon>
        <taxon>Prevotellaceae</taxon>
        <taxon>Segatella</taxon>
    </lineage>
</organism>
<name>U2QNQ8_9BACT</name>
<accession>U2QNQ8</accession>
<reference evidence="1 2" key="1">
    <citation type="submission" date="2013-08" db="EMBL/GenBank/DDBJ databases">
        <authorList>
            <person name="Durkin A.S."/>
            <person name="Haft D.R."/>
            <person name="McCorrison J."/>
            <person name="Torralba M."/>
            <person name="Gillis M."/>
            <person name="Haft D.H."/>
            <person name="Methe B."/>
            <person name="Sutton G."/>
            <person name="Nelson K.E."/>
        </authorList>
    </citation>
    <scope>NUCLEOTIDE SEQUENCE [LARGE SCALE GENOMIC DNA]</scope>
    <source>
        <strain evidence="1 2">F0067</strain>
    </source>
</reference>
<gene>
    <name evidence="1" type="ORF">HMPREF9135_2489</name>
</gene>
<keyword evidence="2" id="KW-1185">Reference proteome</keyword>
<comment type="caution">
    <text evidence="1">The sequence shown here is derived from an EMBL/GenBank/DDBJ whole genome shotgun (WGS) entry which is preliminary data.</text>
</comment>
<evidence type="ECO:0000313" key="2">
    <source>
        <dbReference type="Proteomes" id="UP000016648"/>
    </source>
</evidence>
<dbReference type="EMBL" id="AWEY01000005">
    <property type="protein sequence ID" value="ERK40412.1"/>
    <property type="molecule type" value="Genomic_DNA"/>
</dbReference>
<protein>
    <submittedName>
        <fullName evidence="1">Uncharacterized protein</fullName>
    </submittedName>
</protein>
<evidence type="ECO:0000313" key="1">
    <source>
        <dbReference type="EMBL" id="ERK40412.1"/>
    </source>
</evidence>